<gene>
    <name evidence="1" type="ORF">P9J83_11955</name>
</gene>
<dbReference type="RefSeq" id="WP_310943879.1">
    <property type="nucleotide sequence ID" value="NZ_JARUIS010000017.1"/>
</dbReference>
<dbReference type="Proteomes" id="UP001182303">
    <property type="component" value="Unassembled WGS sequence"/>
</dbReference>
<organism evidence="1 2">
    <name type="scientific">Clostridium sporogenes</name>
    <dbReference type="NCBI Taxonomy" id="1509"/>
    <lineage>
        <taxon>Bacteria</taxon>
        <taxon>Bacillati</taxon>
        <taxon>Bacillota</taxon>
        <taxon>Clostridia</taxon>
        <taxon>Eubacteriales</taxon>
        <taxon>Clostridiaceae</taxon>
        <taxon>Clostridium</taxon>
    </lineage>
</organism>
<dbReference type="EMBL" id="JARUIS010000017">
    <property type="protein sequence ID" value="MDS1004205.1"/>
    <property type="molecule type" value="Genomic_DNA"/>
</dbReference>
<evidence type="ECO:0000313" key="1">
    <source>
        <dbReference type="EMBL" id="MDS1004205.1"/>
    </source>
</evidence>
<comment type="caution">
    <text evidence="1">The sequence shown here is derived from an EMBL/GenBank/DDBJ whole genome shotgun (WGS) entry which is preliminary data.</text>
</comment>
<sequence length="60" mass="7086">MKIRKLNYKGTKLIIKNTNYNFSYFVTKYKSNLIISFGTQCNDKSKILHRAIKKTRVNLS</sequence>
<accession>A0AAE4FN64</accession>
<reference evidence="1" key="1">
    <citation type="submission" date="2023-04" db="EMBL/GenBank/DDBJ databases">
        <title>Assessment of the microbiological origin of a defect in Grana Padano cheese.</title>
        <authorList>
            <person name="Zago M."/>
            <person name="Rossetti L."/>
            <person name="Bonvini B."/>
            <person name="Carminati D."/>
            <person name="Giraffa G."/>
        </authorList>
    </citation>
    <scope>NUCLEOTIDE SEQUENCE</scope>
    <source>
        <strain evidence="1">4990</strain>
    </source>
</reference>
<proteinExistence type="predicted"/>
<name>A0AAE4FN64_CLOSG</name>
<dbReference type="AlphaFoldDB" id="A0AAE4FN64"/>
<evidence type="ECO:0000313" key="2">
    <source>
        <dbReference type="Proteomes" id="UP001182303"/>
    </source>
</evidence>
<protein>
    <submittedName>
        <fullName evidence="1">Uncharacterized protein</fullName>
    </submittedName>
</protein>